<dbReference type="FunFam" id="3.40.50.720:FF:000033">
    <property type="entry name" value="Adenylyltransferase and sulfurtransferase MOCS3"/>
    <property type="match status" value="1"/>
</dbReference>
<evidence type="ECO:0000256" key="6">
    <source>
        <dbReference type="ARBA" id="ARBA00055169"/>
    </source>
</evidence>
<dbReference type="GO" id="GO:0008146">
    <property type="term" value="F:sulfotransferase activity"/>
    <property type="evidence" value="ECO:0007669"/>
    <property type="project" value="TreeGrafter"/>
</dbReference>
<evidence type="ECO:0000259" key="13">
    <source>
        <dbReference type="PROSITE" id="PS50206"/>
    </source>
</evidence>
<sequence>MERLGSKLVRMLDATEKSRYSRHILLDEVGELGQQKLKNTRVLVIGCGGLGCPALQYLAAAGVGYLGIVDDDRVDFSNLQRQILFTENHVGMLKVEAAKEALHRLNSRITIKIYPTRLSADNALELLNDYDIIVEGSDSFSTKYLANDAAVLSGKPLVFGSIFKFEGQVSVFNFRNGPTYRCLYPEPVNETEMPTCSEVGVLGILPGIIGMFQANEVLKIALGLGNVLSGKLLIYNSLEASQMLLPFLKNEKIRIRKLVEFDFSCNASTVEEISYAEYAEAKTDYFLVDVREQEERELLNIGGIHIPLQKLVADPDLLAEQERILIYCASGKRSASVIRELKKRFPQKIMYSLKGGTALVVNKDF</sequence>
<dbReference type="Pfam" id="PF00899">
    <property type="entry name" value="ThiF"/>
    <property type="match status" value="1"/>
</dbReference>
<dbReference type="PROSITE" id="PS50206">
    <property type="entry name" value="RHODANESE_3"/>
    <property type="match status" value="1"/>
</dbReference>
<keyword evidence="3" id="KW-0547">Nucleotide-binding</keyword>
<evidence type="ECO:0000256" key="9">
    <source>
        <dbReference type="ARBA" id="ARBA00073635"/>
    </source>
</evidence>
<evidence type="ECO:0000256" key="2">
    <source>
        <dbReference type="ARBA" id="ARBA00022679"/>
    </source>
</evidence>
<proteinExistence type="inferred from homology"/>
<dbReference type="InterPro" id="IPR001763">
    <property type="entry name" value="Rhodanese-like_dom"/>
</dbReference>
<dbReference type="Gene3D" id="3.40.250.10">
    <property type="entry name" value="Rhodanese-like domain"/>
    <property type="match status" value="1"/>
</dbReference>
<comment type="subunit">
    <text evidence="7">Homodimer. Forms a stable heterotetrameric complex of 2 MoeB and 2 MoaD during adenylation of MoaD.</text>
</comment>
<dbReference type="PANTHER" id="PTHR10953">
    <property type="entry name" value="UBIQUITIN-ACTIVATING ENZYME E1"/>
    <property type="match status" value="1"/>
</dbReference>
<evidence type="ECO:0000256" key="10">
    <source>
        <dbReference type="ARBA" id="ARBA00075110"/>
    </source>
</evidence>
<dbReference type="GO" id="GO:0005524">
    <property type="term" value="F:ATP binding"/>
    <property type="evidence" value="ECO:0007669"/>
    <property type="project" value="UniProtKB-KW"/>
</dbReference>
<dbReference type="InterPro" id="IPR045886">
    <property type="entry name" value="ThiF/MoeB/HesA"/>
</dbReference>
<dbReference type="GO" id="GO:0061605">
    <property type="term" value="F:molybdopterin-synthase adenylyltransferase activity"/>
    <property type="evidence" value="ECO:0007669"/>
    <property type="project" value="UniProtKB-EC"/>
</dbReference>
<dbReference type="EMBL" id="FO117617">
    <property type="protein sequence ID" value="CCG00795.1"/>
    <property type="molecule type" value="Genomic_DNA"/>
</dbReference>
<dbReference type="Gene3D" id="3.40.50.720">
    <property type="entry name" value="NAD(P)-binding Rossmann-like Domain"/>
    <property type="match status" value="1"/>
</dbReference>
<accession>H6RI83</accession>
<evidence type="ECO:0000256" key="4">
    <source>
        <dbReference type="ARBA" id="ARBA00022840"/>
    </source>
</evidence>
<comment type="catalytic activity">
    <reaction evidence="5">
        <text>[molybdopterin-synthase sulfur-carrier protein]-C-terminal Gly-Gly + ATP + H(+) = [molybdopterin-synthase sulfur-carrier protein]-C-terminal Gly-Gly-AMP + diphosphate</text>
        <dbReference type="Rhea" id="RHEA:43616"/>
        <dbReference type="Rhea" id="RHEA-COMP:12159"/>
        <dbReference type="Rhea" id="RHEA-COMP:12202"/>
        <dbReference type="ChEBI" id="CHEBI:15378"/>
        <dbReference type="ChEBI" id="CHEBI:30616"/>
        <dbReference type="ChEBI" id="CHEBI:33019"/>
        <dbReference type="ChEBI" id="CHEBI:90618"/>
        <dbReference type="ChEBI" id="CHEBI:90778"/>
        <dbReference type="EC" id="2.7.7.80"/>
    </reaction>
</comment>
<keyword evidence="4" id="KW-0067">ATP-binding</keyword>
<evidence type="ECO:0000256" key="3">
    <source>
        <dbReference type="ARBA" id="ARBA00022741"/>
    </source>
</evidence>
<dbReference type="GO" id="GO:0005829">
    <property type="term" value="C:cytosol"/>
    <property type="evidence" value="ECO:0007669"/>
    <property type="project" value="TreeGrafter"/>
</dbReference>
<evidence type="ECO:0000313" key="14">
    <source>
        <dbReference type="EMBL" id="CCG00795.1"/>
    </source>
</evidence>
<organism evidence="14">
    <name type="scientific">uncultured Flavobacteriia bacterium</name>
    <dbReference type="NCBI Taxonomy" id="212695"/>
    <lineage>
        <taxon>Bacteria</taxon>
        <taxon>Pseudomonadati</taxon>
        <taxon>Bacteroidota</taxon>
        <taxon>Flavobacteriia</taxon>
        <taxon>environmental samples</taxon>
    </lineage>
</organism>
<dbReference type="NCBIfam" id="NF004281">
    <property type="entry name" value="PRK05690.1"/>
    <property type="match status" value="1"/>
</dbReference>
<dbReference type="InterPro" id="IPR035985">
    <property type="entry name" value="Ubiquitin-activating_enz"/>
</dbReference>
<name>H6RI83_9BACT</name>
<keyword evidence="2 14" id="KW-0808">Transferase</keyword>
<evidence type="ECO:0000256" key="1">
    <source>
        <dbReference type="ARBA" id="ARBA00009919"/>
    </source>
</evidence>
<dbReference type="CDD" id="cd00757">
    <property type="entry name" value="ThiF_MoeB_HesA_family"/>
    <property type="match status" value="1"/>
</dbReference>
<protein>
    <recommendedName>
        <fullName evidence="9">Molybdopterin-synthase adenylyltransferase</fullName>
        <ecNumber evidence="8">2.7.7.80</ecNumber>
    </recommendedName>
    <alternativeName>
        <fullName evidence="12">MoaD protein adenylase</fullName>
    </alternativeName>
    <alternativeName>
        <fullName evidence="10">Molybdopterin-converting factor subunit 1 adenylase</fullName>
    </alternativeName>
    <alternativeName>
        <fullName evidence="11">Sulfur carrier protein MoaD adenylyltransferase</fullName>
    </alternativeName>
</protein>
<dbReference type="AlphaFoldDB" id="H6RI83"/>
<dbReference type="InterPro" id="IPR036873">
    <property type="entry name" value="Rhodanese-like_dom_sf"/>
</dbReference>
<evidence type="ECO:0000256" key="5">
    <source>
        <dbReference type="ARBA" id="ARBA00052218"/>
    </source>
</evidence>
<feature type="domain" description="Rhodanese" evidence="13">
    <location>
        <begin position="281"/>
        <end position="361"/>
    </location>
</feature>
<gene>
    <name evidence="14" type="primary">thiF</name>
    <name evidence="14" type="ORF">VIS_S18BMA40016</name>
</gene>
<reference evidence="14" key="1">
    <citation type="journal article" date="2012" name="Environ. Microbiol.">
        <title>Genomic content of uncultured Bacteroidetes from contrasting oceanic provinces in the North Atlantic Ocean.</title>
        <authorList>
            <person name="Gomez-Pereira P.R."/>
            <person name="Schuler M."/>
            <person name="Fuchs B.M."/>
            <person name="Bennke C."/>
            <person name="Teeling H."/>
            <person name="Waldmann J."/>
            <person name="Richter M."/>
            <person name="Barbe V."/>
            <person name="Bataille E."/>
            <person name="Glockner F.O."/>
            <person name="Amann R."/>
        </authorList>
    </citation>
    <scope>NUCLEOTIDE SEQUENCE</scope>
</reference>
<evidence type="ECO:0000256" key="7">
    <source>
        <dbReference type="ARBA" id="ARBA00063809"/>
    </source>
</evidence>
<dbReference type="CDD" id="cd00158">
    <property type="entry name" value="RHOD"/>
    <property type="match status" value="1"/>
</dbReference>
<evidence type="ECO:0000256" key="12">
    <source>
        <dbReference type="ARBA" id="ARBA00078531"/>
    </source>
</evidence>
<dbReference type="InterPro" id="IPR000594">
    <property type="entry name" value="ThiF_NAD_FAD-bd"/>
</dbReference>
<dbReference type="GO" id="GO:0004792">
    <property type="term" value="F:thiosulfate-cyanide sulfurtransferase activity"/>
    <property type="evidence" value="ECO:0007669"/>
    <property type="project" value="TreeGrafter"/>
</dbReference>
<dbReference type="Pfam" id="PF00581">
    <property type="entry name" value="Rhodanese"/>
    <property type="match status" value="1"/>
</dbReference>
<dbReference type="GO" id="GO:0008641">
    <property type="term" value="F:ubiquitin-like modifier activating enzyme activity"/>
    <property type="evidence" value="ECO:0007669"/>
    <property type="project" value="InterPro"/>
</dbReference>
<evidence type="ECO:0000256" key="11">
    <source>
        <dbReference type="ARBA" id="ARBA00075328"/>
    </source>
</evidence>
<keyword evidence="14" id="KW-0548">Nucleotidyltransferase</keyword>
<dbReference type="SUPFAM" id="SSF69572">
    <property type="entry name" value="Activating enzymes of the ubiquitin-like proteins"/>
    <property type="match status" value="1"/>
</dbReference>
<dbReference type="EC" id="2.7.7.80" evidence="8"/>
<comment type="function">
    <text evidence="6">Catalyzes the adenylation by ATP of the carboxyl group of the C-terminal glycine of sulfur carrier protein MoaD.</text>
</comment>
<evidence type="ECO:0000256" key="8">
    <source>
        <dbReference type="ARBA" id="ARBA00066884"/>
    </source>
</evidence>
<dbReference type="PANTHER" id="PTHR10953:SF102">
    <property type="entry name" value="ADENYLYLTRANSFERASE AND SULFURTRANSFERASE MOCS3"/>
    <property type="match status" value="1"/>
</dbReference>
<comment type="similarity">
    <text evidence="1">Belongs to the HesA/MoeB/ThiF family.</text>
</comment>
<reference evidence="14" key="2">
    <citation type="submission" date="2012-02" db="EMBL/GenBank/DDBJ databases">
        <authorList>
            <person name="Genoscope - CEA"/>
        </authorList>
    </citation>
    <scope>NUCLEOTIDE SEQUENCE</scope>
</reference>